<evidence type="ECO:0000256" key="3">
    <source>
        <dbReference type="RuleBase" id="RU362097"/>
    </source>
</evidence>
<keyword evidence="3" id="KW-0449">Lipoprotein</keyword>
<name>A0A7U0N4Q9_SERPR</name>
<keyword evidence="3" id="KW-0812">Transmembrane</keyword>
<evidence type="ECO:0000313" key="4">
    <source>
        <dbReference type="EMBL" id="QQX52284.1"/>
    </source>
</evidence>
<dbReference type="AlphaFoldDB" id="A0A7U0N4Q9"/>
<protein>
    <submittedName>
        <fullName evidence="4">Efflux transporter outer membrane subunit</fullName>
    </submittedName>
</protein>
<reference evidence="4 5" key="1">
    <citation type="submission" date="2021-01" db="EMBL/GenBank/DDBJ databases">
        <title>Chromosome sequence of Serratia proteamaculans strain 94 rif-r, isolated from spoiled beef.</title>
        <authorList>
            <person name="Zaytseva Y.V."/>
            <person name="Iablokov S.N."/>
            <person name="Klyukina A."/>
        </authorList>
    </citation>
    <scope>NUCLEOTIDE SEQUENCE [LARGE SCALE GENOMIC DNA]</scope>
    <source>
        <strain evidence="4 5">94 rif-r</strain>
    </source>
</reference>
<comment type="subcellular location">
    <subcellularLocation>
        <location evidence="1 3">Cell outer membrane</location>
        <topology evidence="1 3">Lipid-anchor</topology>
    </subcellularLocation>
</comment>
<evidence type="ECO:0000256" key="2">
    <source>
        <dbReference type="ARBA" id="ARBA00007613"/>
    </source>
</evidence>
<keyword evidence="3" id="KW-0472">Membrane</keyword>
<dbReference type="Proteomes" id="UP000596176">
    <property type="component" value="Chromosome"/>
</dbReference>
<evidence type="ECO:0000256" key="1">
    <source>
        <dbReference type="ARBA" id="ARBA00004459"/>
    </source>
</evidence>
<dbReference type="RefSeq" id="WP_207978239.1">
    <property type="nucleotide sequence ID" value="NZ_CP068391.1"/>
</dbReference>
<dbReference type="EMBL" id="CP068391">
    <property type="protein sequence ID" value="QQX52284.1"/>
    <property type="molecule type" value="Genomic_DNA"/>
</dbReference>
<organism evidence="4 5">
    <name type="scientific">Serratia proteamaculans</name>
    <dbReference type="NCBI Taxonomy" id="28151"/>
    <lineage>
        <taxon>Bacteria</taxon>
        <taxon>Pseudomonadati</taxon>
        <taxon>Pseudomonadota</taxon>
        <taxon>Gammaproteobacteria</taxon>
        <taxon>Enterobacterales</taxon>
        <taxon>Yersiniaceae</taxon>
        <taxon>Serratia</taxon>
    </lineage>
</organism>
<dbReference type="PROSITE" id="PS51257">
    <property type="entry name" value="PROKAR_LIPOPROTEIN"/>
    <property type="match status" value="1"/>
</dbReference>
<keyword evidence="3" id="KW-0564">Palmitate</keyword>
<comment type="similarity">
    <text evidence="2 3">Belongs to the outer membrane factor (OMF) (TC 1.B.17) family.</text>
</comment>
<dbReference type="Gene3D" id="2.20.200.10">
    <property type="entry name" value="Outer membrane efflux proteins (OEP)"/>
    <property type="match status" value="1"/>
</dbReference>
<dbReference type="PANTHER" id="PTHR30203">
    <property type="entry name" value="OUTER MEMBRANE CATION EFFLUX PROTEIN"/>
    <property type="match status" value="1"/>
</dbReference>
<gene>
    <name evidence="4" type="ORF">JKX24_19150</name>
</gene>
<dbReference type="NCBIfam" id="TIGR01845">
    <property type="entry name" value="outer_NodT"/>
    <property type="match status" value="1"/>
</dbReference>
<proteinExistence type="inferred from homology"/>
<dbReference type="InterPro" id="IPR003423">
    <property type="entry name" value="OMP_efflux"/>
</dbReference>
<dbReference type="InterPro" id="IPR010131">
    <property type="entry name" value="MdtP/NodT-like"/>
</dbReference>
<evidence type="ECO:0000313" key="5">
    <source>
        <dbReference type="Proteomes" id="UP000596176"/>
    </source>
</evidence>
<dbReference type="PANTHER" id="PTHR30203:SF32">
    <property type="entry name" value="CATION EFFLUX SYSTEM PROTEIN CUSC"/>
    <property type="match status" value="1"/>
</dbReference>
<dbReference type="SUPFAM" id="SSF56954">
    <property type="entry name" value="Outer membrane efflux proteins (OEP)"/>
    <property type="match status" value="1"/>
</dbReference>
<dbReference type="GO" id="GO:0015562">
    <property type="term" value="F:efflux transmembrane transporter activity"/>
    <property type="evidence" value="ECO:0007669"/>
    <property type="project" value="InterPro"/>
</dbReference>
<accession>A0A7U0N4Q9</accession>
<keyword evidence="3" id="KW-1134">Transmembrane beta strand</keyword>
<dbReference type="Pfam" id="PF02321">
    <property type="entry name" value="OEP"/>
    <property type="match status" value="2"/>
</dbReference>
<dbReference type="GO" id="GO:0009279">
    <property type="term" value="C:cell outer membrane"/>
    <property type="evidence" value="ECO:0007669"/>
    <property type="project" value="UniProtKB-SubCell"/>
</dbReference>
<dbReference type="Gene3D" id="1.20.1600.10">
    <property type="entry name" value="Outer membrane efflux proteins (OEP)"/>
    <property type="match status" value="1"/>
</dbReference>
<sequence length="468" mass="50526">MMKSVGMMLAAATLAGCSLTPEYQRPTAPVASQYPAYGTVQTASAVTADSGWREFYRDPLLQTLLAQALANNRDLRIAALNVEAVRARYRIQRADSLPTLAAQGDAAVQRTPGDLAAGGQSAIGRSYQVGGVMAWELDLFGRLRSLNQQALELYLAQDETRTAAQLALIAETANAYLALRADNELLALAQETLNSQQAAYELVDQSFRLGVATELDHSQAEIGVRTAQRDLARYRRQVRQDNNALTLLIGQPLTPEVSAQLTQANSLPDGLLPEAIPAGLPAELLTRRPDIRAAEHQLRAANANIGAARAAFFPAISLTGFGGTASAGLDGLFSAGSGAWSFTPQISLPIFSGGALRAGLDLSEVQKRIEVARYEQVIQQGFRETADALAGRDTLDEQILAQTQLVAANQRAYSLSQQRFQQGVDNYLNVLDSQRSLYAAQQVLVETRLARLTNLVDLYRALSGGWRE</sequence>